<dbReference type="EMBL" id="FN649727">
    <property type="protein sequence ID" value="CBJ49176.1"/>
    <property type="molecule type" value="Genomic_DNA"/>
</dbReference>
<proteinExistence type="predicted"/>
<evidence type="ECO:0000313" key="2">
    <source>
        <dbReference type="EMBL" id="CBJ49176.1"/>
    </source>
</evidence>
<keyword evidence="3" id="KW-1185">Reference proteome</keyword>
<dbReference type="InParanoid" id="D7FQR9"/>
<dbReference type="eggNOG" id="ENOG502T1A7">
    <property type="taxonomic scope" value="Eukaryota"/>
</dbReference>
<dbReference type="AlphaFoldDB" id="D7FQR9"/>
<evidence type="ECO:0000256" key="1">
    <source>
        <dbReference type="SAM" id="MobiDB-lite"/>
    </source>
</evidence>
<evidence type="ECO:0000313" key="3">
    <source>
        <dbReference type="Proteomes" id="UP000002630"/>
    </source>
</evidence>
<name>D7FQR9_ECTSI</name>
<accession>D7FQR9</accession>
<feature type="compositionally biased region" description="Basic and acidic residues" evidence="1">
    <location>
        <begin position="291"/>
        <end position="302"/>
    </location>
</feature>
<dbReference type="OrthoDB" id="10546872at2759"/>
<feature type="region of interest" description="Disordered" evidence="1">
    <location>
        <begin position="437"/>
        <end position="474"/>
    </location>
</feature>
<reference evidence="2 3" key="1">
    <citation type="journal article" date="2010" name="Nature">
        <title>The Ectocarpus genome and the independent evolution of multicellularity in brown algae.</title>
        <authorList>
            <person name="Cock J.M."/>
            <person name="Sterck L."/>
            <person name="Rouze P."/>
            <person name="Scornet D."/>
            <person name="Allen A.E."/>
            <person name="Amoutzias G."/>
            <person name="Anthouard V."/>
            <person name="Artiguenave F."/>
            <person name="Aury J.M."/>
            <person name="Badger J.H."/>
            <person name="Beszteri B."/>
            <person name="Billiau K."/>
            <person name="Bonnet E."/>
            <person name="Bothwell J.H."/>
            <person name="Bowler C."/>
            <person name="Boyen C."/>
            <person name="Brownlee C."/>
            <person name="Carrano C.J."/>
            <person name="Charrier B."/>
            <person name="Cho G.Y."/>
            <person name="Coelho S.M."/>
            <person name="Collen J."/>
            <person name="Corre E."/>
            <person name="Da Silva C."/>
            <person name="Delage L."/>
            <person name="Delaroque N."/>
            <person name="Dittami S.M."/>
            <person name="Doulbeau S."/>
            <person name="Elias M."/>
            <person name="Farnham G."/>
            <person name="Gachon C.M."/>
            <person name="Gschloessl B."/>
            <person name="Heesch S."/>
            <person name="Jabbari K."/>
            <person name="Jubin C."/>
            <person name="Kawai H."/>
            <person name="Kimura K."/>
            <person name="Kloareg B."/>
            <person name="Kupper F.C."/>
            <person name="Lang D."/>
            <person name="Le Bail A."/>
            <person name="Leblanc C."/>
            <person name="Lerouge P."/>
            <person name="Lohr M."/>
            <person name="Lopez P.J."/>
            <person name="Martens C."/>
            <person name="Maumus F."/>
            <person name="Michel G."/>
            <person name="Miranda-Saavedra D."/>
            <person name="Morales J."/>
            <person name="Moreau H."/>
            <person name="Motomura T."/>
            <person name="Nagasato C."/>
            <person name="Napoli C.A."/>
            <person name="Nelson D.R."/>
            <person name="Nyvall-Collen P."/>
            <person name="Peters A.F."/>
            <person name="Pommier C."/>
            <person name="Potin P."/>
            <person name="Poulain J."/>
            <person name="Quesneville H."/>
            <person name="Read B."/>
            <person name="Rensing S.A."/>
            <person name="Ritter A."/>
            <person name="Rousvoal S."/>
            <person name="Samanta M."/>
            <person name="Samson G."/>
            <person name="Schroeder D.C."/>
            <person name="Segurens B."/>
            <person name="Strittmatter M."/>
            <person name="Tonon T."/>
            <person name="Tregear J.W."/>
            <person name="Valentin K."/>
            <person name="von Dassow P."/>
            <person name="Yamagishi T."/>
            <person name="Van de Peer Y."/>
            <person name="Wincker P."/>
        </authorList>
    </citation>
    <scope>NUCLEOTIDE SEQUENCE [LARGE SCALE GENOMIC DNA]</scope>
    <source>
        <strain evidence="3">Ec32 / CCAP1310/4</strain>
    </source>
</reference>
<dbReference type="EMBL" id="FN648384">
    <property type="protein sequence ID" value="CBJ49176.1"/>
    <property type="molecule type" value="Genomic_DNA"/>
</dbReference>
<feature type="compositionally biased region" description="Basic and acidic residues" evidence="1">
    <location>
        <begin position="255"/>
        <end position="271"/>
    </location>
</feature>
<organism evidence="2 3">
    <name type="scientific">Ectocarpus siliculosus</name>
    <name type="common">Brown alga</name>
    <name type="synonym">Conferva siliculosa</name>
    <dbReference type="NCBI Taxonomy" id="2880"/>
    <lineage>
        <taxon>Eukaryota</taxon>
        <taxon>Sar</taxon>
        <taxon>Stramenopiles</taxon>
        <taxon>Ochrophyta</taxon>
        <taxon>PX clade</taxon>
        <taxon>Phaeophyceae</taxon>
        <taxon>Ectocarpales</taxon>
        <taxon>Ectocarpaceae</taxon>
        <taxon>Ectocarpus</taxon>
    </lineage>
</organism>
<feature type="compositionally biased region" description="Basic and acidic residues" evidence="1">
    <location>
        <begin position="437"/>
        <end position="446"/>
    </location>
</feature>
<sequence>MKRRQAYSSAVLIAGYGLLASPSHAFVAPSPCSSSANRHERHRYRVSNANTALSMAWGPAEKAEILSGLIDWQERDVDGVGAADIQILTESSPTAVLTRYYESLAKGESQQMLLVAPSCVIESGCTTALEAALSSSCISKVYHPDVEQGLGGKAPHLALWHQGVAAEELSPSNDLEQKTASLSKKAVMEEVFLWLQRTMLGMVDDEEEDFVELGRKLLTVHRYVVVKATTEVELSQAFWQEATALAKHGVEAAAEKKKKDAEETAKQKAKQDEDETARVAAAEVEEEEAERPENTDDAKTESLEVTGSTKEKEVDTEEKKEEEDVLKKSGLGGGDDPREASVLMALPGFRFKDRAVFGEFVREKLVAPLKTLSPFGEEGTELSAVIYAGEDLKFPVMILSPQLKTFEAPEGGYKFIYRGEEKDADEYIRAEELKMAEKATERRETVAVEQDPLFGPRSPPPQTPPPPSADENSN</sequence>
<feature type="region of interest" description="Disordered" evidence="1">
    <location>
        <begin position="255"/>
        <end position="334"/>
    </location>
</feature>
<protein>
    <submittedName>
        <fullName evidence="2">Uncharacterized protein</fullName>
    </submittedName>
</protein>
<dbReference type="Proteomes" id="UP000002630">
    <property type="component" value="Linkage Group LG02"/>
</dbReference>
<feature type="compositionally biased region" description="Basic and acidic residues" evidence="1">
    <location>
        <begin position="309"/>
        <end position="319"/>
    </location>
</feature>
<gene>
    <name evidence="2" type="ORF">Esi_0207_0043</name>
</gene>
<feature type="compositionally biased region" description="Pro residues" evidence="1">
    <location>
        <begin position="457"/>
        <end position="468"/>
    </location>
</feature>